<reference evidence="2" key="1">
    <citation type="journal article" date="2019" name="Int. J. Syst. Evol. Microbiol.">
        <title>The Global Catalogue of Microorganisms (GCM) 10K type strain sequencing project: providing services to taxonomists for standard genome sequencing and annotation.</title>
        <authorList>
            <consortium name="The Broad Institute Genomics Platform"/>
            <consortium name="The Broad Institute Genome Sequencing Center for Infectious Disease"/>
            <person name="Wu L."/>
            <person name="Ma J."/>
        </authorList>
    </citation>
    <scope>NUCLEOTIDE SEQUENCE [LARGE SCALE GENOMIC DNA]</scope>
    <source>
        <strain evidence="2">JCM 4565</strain>
    </source>
</reference>
<keyword evidence="2" id="KW-1185">Reference proteome</keyword>
<organism evidence="1 2">
    <name type="scientific">Streptomyces blastmyceticus</name>
    <dbReference type="NCBI Taxonomy" id="68180"/>
    <lineage>
        <taxon>Bacteria</taxon>
        <taxon>Bacillati</taxon>
        <taxon>Actinomycetota</taxon>
        <taxon>Actinomycetes</taxon>
        <taxon>Kitasatosporales</taxon>
        <taxon>Streptomycetaceae</taxon>
        <taxon>Streptomyces</taxon>
    </lineage>
</organism>
<evidence type="ECO:0000313" key="2">
    <source>
        <dbReference type="Proteomes" id="UP001500063"/>
    </source>
</evidence>
<sequence length="62" mass="6611">MTGANRPPVKVISFSGARTTRGPTSWNFAGSRFRQTCGGSTVWSSTEMILGKLTMADTLATN</sequence>
<comment type="caution">
    <text evidence="1">The sequence shown here is derived from an EMBL/GenBank/DDBJ whole genome shotgun (WGS) entry which is preliminary data.</text>
</comment>
<proteinExistence type="predicted"/>
<name>A0ABP3GA22_9ACTN</name>
<dbReference type="EMBL" id="BAAABW010000008">
    <property type="protein sequence ID" value="GAA0340500.1"/>
    <property type="molecule type" value="Genomic_DNA"/>
</dbReference>
<accession>A0ABP3GA22</accession>
<evidence type="ECO:0000313" key="1">
    <source>
        <dbReference type="EMBL" id="GAA0340500.1"/>
    </source>
</evidence>
<dbReference type="Proteomes" id="UP001500063">
    <property type="component" value="Unassembled WGS sequence"/>
</dbReference>
<protein>
    <submittedName>
        <fullName evidence="1">Uncharacterized protein</fullName>
    </submittedName>
</protein>
<gene>
    <name evidence="1" type="ORF">GCM10010319_15710</name>
</gene>